<evidence type="ECO:0000313" key="4">
    <source>
        <dbReference type="EMBL" id="KJJ84732.1"/>
    </source>
</evidence>
<keyword evidence="5" id="KW-1185">Reference proteome</keyword>
<comment type="similarity">
    <text evidence="1 3">Belongs to the bacterial histone-like protein family.</text>
</comment>
<dbReference type="GO" id="GO:0003677">
    <property type="term" value="F:DNA binding"/>
    <property type="evidence" value="ECO:0007669"/>
    <property type="project" value="UniProtKB-KW"/>
</dbReference>
<name>A0A0F0CNA9_9BACT</name>
<dbReference type="Pfam" id="PF00216">
    <property type="entry name" value="Bac_DNA_binding"/>
    <property type="match status" value="1"/>
</dbReference>
<dbReference type="PANTHER" id="PTHR33175">
    <property type="entry name" value="DNA-BINDING PROTEIN HU"/>
    <property type="match status" value="1"/>
</dbReference>
<dbReference type="Gene3D" id="4.10.520.10">
    <property type="entry name" value="IHF-like DNA-binding proteins"/>
    <property type="match status" value="1"/>
</dbReference>
<proteinExistence type="inferred from homology"/>
<comment type="caution">
    <text evidence="4">The sequence shown here is derived from an EMBL/GenBank/DDBJ whole genome shotgun (WGS) entry which is preliminary data.</text>
</comment>
<evidence type="ECO:0000256" key="3">
    <source>
        <dbReference type="RuleBase" id="RU003939"/>
    </source>
</evidence>
<dbReference type="GO" id="GO:0005829">
    <property type="term" value="C:cytosol"/>
    <property type="evidence" value="ECO:0007669"/>
    <property type="project" value="TreeGrafter"/>
</dbReference>
<dbReference type="GO" id="GO:0030527">
    <property type="term" value="F:structural constituent of chromatin"/>
    <property type="evidence" value="ECO:0007669"/>
    <property type="project" value="InterPro"/>
</dbReference>
<dbReference type="EMBL" id="JYNY01000277">
    <property type="protein sequence ID" value="KJJ84732.1"/>
    <property type="molecule type" value="Genomic_DNA"/>
</dbReference>
<dbReference type="AlphaFoldDB" id="A0A0F0CNA9"/>
<evidence type="ECO:0000313" key="5">
    <source>
        <dbReference type="Proteomes" id="UP000033428"/>
    </source>
</evidence>
<dbReference type="PRINTS" id="PR01727">
    <property type="entry name" value="DNABINDINGHU"/>
</dbReference>
<protein>
    <submittedName>
        <fullName evidence="4">Histone-like bacterial DNA-binding protein</fullName>
    </submittedName>
</protein>
<evidence type="ECO:0000256" key="1">
    <source>
        <dbReference type="ARBA" id="ARBA00010529"/>
    </source>
</evidence>
<keyword evidence="2 4" id="KW-0238">DNA-binding</keyword>
<gene>
    <name evidence="4" type="ORF">OMAG_001407</name>
</gene>
<reference evidence="4 5" key="1">
    <citation type="submission" date="2015-02" db="EMBL/GenBank/DDBJ databases">
        <title>Single-cell genomics of uncultivated deep-branching MTB reveals a conserved set of magnetosome genes.</title>
        <authorList>
            <person name="Kolinko S."/>
            <person name="Richter M."/>
            <person name="Glockner F.O."/>
            <person name="Brachmann A."/>
            <person name="Schuler D."/>
        </authorList>
    </citation>
    <scope>NUCLEOTIDE SEQUENCE [LARGE SCALE GENOMIC DNA]</scope>
    <source>
        <strain evidence="4">SKK-01</strain>
    </source>
</reference>
<dbReference type="Proteomes" id="UP000033428">
    <property type="component" value="Unassembled WGS sequence"/>
</dbReference>
<dbReference type="CDD" id="cd13836">
    <property type="entry name" value="IHF_B"/>
    <property type="match status" value="1"/>
</dbReference>
<organism evidence="4 5">
    <name type="scientific">Candidatus Omnitrophus magneticus</name>
    <dbReference type="NCBI Taxonomy" id="1609969"/>
    <lineage>
        <taxon>Bacteria</taxon>
        <taxon>Pseudomonadati</taxon>
        <taxon>Candidatus Omnitrophota</taxon>
        <taxon>Candidatus Omnitrophus</taxon>
    </lineage>
</organism>
<evidence type="ECO:0000256" key="2">
    <source>
        <dbReference type="ARBA" id="ARBA00023125"/>
    </source>
</evidence>
<dbReference type="SMART" id="SM00411">
    <property type="entry name" value="BHL"/>
    <property type="match status" value="1"/>
</dbReference>
<sequence length="96" mass="11222">MTKTKKDIVLKIYEDTGLKQMDVRNVVQRTFDFILDSLSHGEKVEIRNFGVFKLKKRRPKIGRNPHTGERVDVPARTVAYFKPGLQMKPYKMGEKK</sequence>
<accession>A0A0F0CNA9</accession>
<dbReference type="SUPFAM" id="SSF47729">
    <property type="entry name" value="IHF-like DNA-binding proteins"/>
    <property type="match status" value="1"/>
</dbReference>
<dbReference type="InterPro" id="IPR010992">
    <property type="entry name" value="IHF-like_DNA-bd_dom_sf"/>
</dbReference>
<dbReference type="PANTHER" id="PTHR33175:SF2">
    <property type="entry name" value="INTEGRATION HOST FACTOR SUBUNIT ALPHA"/>
    <property type="match status" value="1"/>
</dbReference>
<dbReference type="InterPro" id="IPR000119">
    <property type="entry name" value="Hist_DNA-bd"/>
</dbReference>